<keyword evidence="2" id="KW-1185">Reference proteome</keyword>
<dbReference type="EMBL" id="FQUU01000002">
    <property type="protein sequence ID" value="SHE54691.1"/>
    <property type="molecule type" value="Genomic_DNA"/>
</dbReference>
<protein>
    <submittedName>
        <fullName evidence="1">Uncharacterized protein</fullName>
    </submittedName>
</protein>
<organism evidence="1 2">
    <name type="scientific">Flavisolibacter ginsengisoli DSM 18119</name>
    <dbReference type="NCBI Taxonomy" id="1121884"/>
    <lineage>
        <taxon>Bacteria</taxon>
        <taxon>Pseudomonadati</taxon>
        <taxon>Bacteroidota</taxon>
        <taxon>Chitinophagia</taxon>
        <taxon>Chitinophagales</taxon>
        <taxon>Chitinophagaceae</taxon>
        <taxon>Flavisolibacter</taxon>
    </lineage>
</organism>
<reference evidence="1 2" key="1">
    <citation type="submission" date="2016-11" db="EMBL/GenBank/DDBJ databases">
        <authorList>
            <person name="Jaros S."/>
            <person name="Januszkiewicz K."/>
            <person name="Wedrychowicz H."/>
        </authorList>
    </citation>
    <scope>NUCLEOTIDE SEQUENCE [LARGE SCALE GENOMIC DNA]</scope>
    <source>
        <strain evidence="1 2">DSM 18119</strain>
    </source>
</reference>
<proteinExistence type="predicted"/>
<dbReference type="Proteomes" id="UP000184048">
    <property type="component" value="Unassembled WGS sequence"/>
</dbReference>
<dbReference type="RefSeq" id="WP_262494384.1">
    <property type="nucleotide sequence ID" value="NZ_FQUU01000002.1"/>
</dbReference>
<evidence type="ECO:0000313" key="1">
    <source>
        <dbReference type="EMBL" id="SHE54691.1"/>
    </source>
</evidence>
<evidence type="ECO:0000313" key="2">
    <source>
        <dbReference type="Proteomes" id="UP000184048"/>
    </source>
</evidence>
<sequence>MPKQVGPIRGIGTIDGNLNFYRSEGEYWVRTKPGVDTDRF</sequence>
<gene>
    <name evidence="1" type="ORF">SAMN02745131_00610</name>
</gene>
<accession>A0A1M4UCV9</accession>
<dbReference type="AlphaFoldDB" id="A0A1M4UCV9"/>
<name>A0A1M4UCV9_9BACT</name>